<dbReference type="AlphaFoldDB" id="A0A6N4R3K4"/>
<dbReference type="GO" id="GO:0005524">
    <property type="term" value="F:ATP binding"/>
    <property type="evidence" value="ECO:0007669"/>
    <property type="project" value="UniProtKB-KW"/>
</dbReference>
<proteinExistence type="inferred from homology"/>
<keyword evidence="2" id="KW-0648">Protein biosynthesis</keyword>
<dbReference type="Pfam" id="PF02686">
    <property type="entry name" value="GatC"/>
    <property type="match status" value="1"/>
</dbReference>
<comment type="catalytic activity">
    <reaction evidence="2">
        <text>L-aspartyl-tRNA(Asn) + L-glutamine + ATP + H2O = L-asparaginyl-tRNA(Asn) + L-glutamate + ADP + phosphate + 2 H(+)</text>
        <dbReference type="Rhea" id="RHEA:14513"/>
        <dbReference type="Rhea" id="RHEA-COMP:9674"/>
        <dbReference type="Rhea" id="RHEA-COMP:9677"/>
        <dbReference type="ChEBI" id="CHEBI:15377"/>
        <dbReference type="ChEBI" id="CHEBI:15378"/>
        <dbReference type="ChEBI" id="CHEBI:29985"/>
        <dbReference type="ChEBI" id="CHEBI:30616"/>
        <dbReference type="ChEBI" id="CHEBI:43474"/>
        <dbReference type="ChEBI" id="CHEBI:58359"/>
        <dbReference type="ChEBI" id="CHEBI:78515"/>
        <dbReference type="ChEBI" id="CHEBI:78516"/>
        <dbReference type="ChEBI" id="CHEBI:456216"/>
    </reaction>
</comment>
<protein>
    <recommendedName>
        <fullName evidence="2">Aspartyl/glutamyl-tRNA(Asn/Gln) amidotransferase subunit C</fullName>
        <shortName evidence="2">Asp/Glu-ADT subunit C</shortName>
        <ecNumber evidence="2">6.3.5.-</ecNumber>
    </recommendedName>
</protein>
<dbReference type="EMBL" id="VAFM01000001">
    <property type="protein sequence ID" value="TKW61536.1"/>
    <property type="molecule type" value="Genomic_DNA"/>
</dbReference>
<dbReference type="SUPFAM" id="SSF141000">
    <property type="entry name" value="Glu-tRNAGln amidotransferase C subunit"/>
    <property type="match status" value="1"/>
</dbReference>
<keyword evidence="3" id="KW-0808">Transferase</keyword>
<comment type="function">
    <text evidence="2">Allows the formation of correctly charged Asn-tRNA(Asn) or Gln-tRNA(Gln) through the transamidation of misacylated Asp-tRNA(Asn) or Glu-tRNA(Gln) in organisms which lack either or both of asparaginyl-tRNA or glutaminyl-tRNA synthetases. The reaction takes place in the presence of glutamine and ATP through an activated phospho-Asp-tRNA(Asn) or phospho-Glu-tRNA(Gln).</text>
</comment>
<comment type="subunit">
    <text evidence="2">Heterotrimer of A, B and C subunits.</text>
</comment>
<keyword evidence="2" id="KW-0547">Nucleotide-binding</keyword>
<keyword evidence="2" id="KW-0067">ATP-binding</keyword>
<dbReference type="InterPro" id="IPR036113">
    <property type="entry name" value="Asp/Glu-ADT_sf_sub_c"/>
</dbReference>
<dbReference type="HAMAP" id="MF_00122">
    <property type="entry name" value="GatC"/>
    <property type="match status" value="1"/>
</dbReference>
<dbReference type="PANTHER" id="PTHR15004">
    <property type="entry name" value="GLUTAMYL-TRNA(GLN) AMIDOTRANSFERASE SUBUNIT C, MITOCHONDRIAL"/>
    <property type="match status" value="1"/>
</dbReference>
<comment type="catalytic activity">
    <reaction evidence="2">
        <text>L-glutamyl-tRNA(Gln) + L-glutamine + ATP + H2O = L-glutaminyl-tRNA(Gln) + L-glutamate + ADP + phosphate + H(+)</text>
        <dbReference type="Rhea" id="RHEA:17521"/>
        <dbReference type="Rhea" id="RHEA-COMP:9681"/>
        <dbReference type="Rhea" id="RHEA-COMP:9684"/>
        <dbReference type="ChEBI" id="CHEBI:15377"/>
        <dbReference type="ChEBI" id="CHEBI:15378"/>
        <dbReference type="ChEBI" id="CHEBI:29985"/>
        <dbReference type="ChEBI" id="CHEBI:30616"/>
        <dbReference type="ChEBI" id="CHEBI:43474"/>
        <dbReference type="ChEBI" id="CHEBI:58359"/>
        <dbReference type="ChEBI" id="CHEBI:78520"/>
        <dbReference type="ChEBI" id="CHEBI:78521"/>
        <dbReference type="ChEBI" id="CHEBI:456216"/>
    </reaction>
</comment>
<dbReference type="InterPro" id="IPR003837">
    <property type="entry name" value="GatC"/>
</dbReference>
<sequence length="107" mass="11662">MREGDTSMTLETKDIEKLATLSRLKFNADQIPAFASEFENILEFVGQIQSLDTKGVPPLTTTANISTSPERADVAVIPADPAARRDELLSNAPKSELGFFVVPKIVE</sequence>
<dbReference type="GO" id="GO:0050567">
    <property type="term" value="F:glutaminyl-tRNA synthase (glutamine-hydrolyzing) activity"/>
    <property type="evidence" value="ECO:0007669"/>
    <property type="project" value="UniProtKB-UniRule"/>
</dbReference>
<dbReference type="PANTHER" id="PTHR15004:SF0">
    <property type="entry name" value="GLUTAMYL-TRNA(GLN) AMIDOTRANSFERASE SUBUNIT C, MITOCHONDRIAL"/>
    <property type="match status" value="1"/>
</dbReference>
<dbReference type="GO" id="GO:0006450">
    <property type="term" value="P:regulation of translational fidelity"/>
    <property type="evidence" value="ECO:0007669"/>
    <property type="project" value="InterPro"/>
</dbReference>
<evidence type="ECO:0000256" key="2">
    <source>
        <dbReference type="HAMAP-Rule" id="MF_00122"/>
    </source>
</evidence>
<gene>
    <name evidence="2 3" type="primary">gatC</name>
    <name evidence="3" type="ORF">DI628_02625</name>
</gene>
<dbReference type="GO" id="GO:0070681">
    <property type="term" value="P:glutaminyl-tRNAGln biosynthesis via transamidation"/>
    <property type="evidence" value="ECO:0007669"/>
    <property type="project" value="TreeGrafter"/>
</dbReference>
<dbReference type="Gene3D" id="1.10.20.60">
    <property type="entry name" value="Glu-tRNAGln amidotransferase C subunit, N-terminal domain"/>
    <property type="match status" value="1"/>
</dbReference>
<accession>A0A6N4R3K4</accession>
<keyword evidence="1 2" id="KW-0436">Ligase</keyword>
<dbReference type="GO" id="GO:0016740">
    <property type="term" value="F:transferase activity"/>
    <property type="evidence" value="ECO:0007669"/>
    <property type="project" value="UniProtKB-KW"/>
</dbReference>
<comment type="caution">
    <text evidence="3">The sequence shown here is derived from an EMBL/GenBank/DDBJ whole genome shotgun (WGS) entry which is preliminary data.</text>
</comment>
<evidence type="ECO:0000313" key="3">
    <source>
        <dbReference type="EMBL" id="TKW61536.1"/>
    </source>
</evidence>
<name>A0A6N4R3K4_BLAVI</name>
<evidence type="ECO:0000313" key="4">
    <source>
        <dbReference type="Proteomes" id="UP000320948"/>
    </source>
</evidence>
<dbReference type="EC" id="6.3.5.-" evidence="2"/>
<dbReference type="NCBIfam" id="TIGR00135">
    <property type="entry name" value="gatC"/>
    <property type="match status" value="1"/>
</dbReference>
<dbReference type="GO" id="GO:0006412">
    <property type="term" value="P:translation"/>
    <property type="evidence" value="ECO:0007669"/>
    <property type="project" value="UniProtKB-UniRule"/>
</dbReference>
<organism evidence="3 4">
    <name type="scientific">Blastochloris viridis</name>
    <name type="common">Rhodopseudomonas viridis</name>
    <dbReference type="NCBI Taxonomy" id="1079"/>
    <lineage>
        <taxon>Bacteria</taxon>
        <taxon>Pseudomonadati</taxon>
        <taxon>Pseudomonadota</taxon>
        <taxon>Alphaproteobacteria</taxon>
        <taxon>Hyphomicrobiales</taxon>
        <taxon>Blastochloridaceae</taxon>
        <taxon>Blastochloris</taxon>
    </lineage>
</organism>
<reference evidence="3 4" key="1">
    <citation type="journal article" date="2017" name="Nat. Commun.">
        <title>In situ click chemistry generation of cyclooxygenase-2 inhibitors.</title>
        <authorList>
            <person name="Bhardwaj A."/>
            <person name="Kaur J."/>
            <person name="Wuest M."/>
            <person name="Wuest F."/>
        </authorList>
    </citation>
    <scope>NUCLEOTIDE SEQUENCE [LARGE SCALE GENOMIC DNA]</scope>
    <source>
        <strain evidence="3">S2_018_000_R2_106</strain>
    </source>
</reference>
<dbReference type="Proteomes" id="UP000320948">
    <property type="component" value="Unassembled WGS sequence"/>
</dbReference>
<comment type="similarity">
    <text evidence="2">Belongs to the GatC family.</text>
</comment>
<evidence type="ECO:0000256" key="1">
    <source>
        <dbReference type="ARBA" id="ARBA00022598"/>
    </source>
</evidence>